<dbReference type="AlphaFoldDB" id="A0A2H3EHK6"/>
<evidence type="ECO:0000256" key="1">
    <source>
        <dbReference type="SAM" id="MobiDB-lite"/>
    </source>
</evidence>
<reference evidence="3" key="1">
    <citation type="journal article" date="2017" name="Nat. Ecol. Evol.">
        <title>Genome expansion and lineage-specific genetic innovations in the forest pathogenic fungi Armillaria.</title>
        <authorList>
            <person name="Sipos G."/>
            <person name="Prasanna A.N."/>
            <person name="Walter M.C."/>
            <person name="O'Connor E."/>
            <person name="Balint B."/>
            <person name="Krizsan K."/>
            <person name="Kiss B."/>
            <person name="Hess J."/>
            <person name="Varga T."/>
            <person name="Slot J."/>
            <person name="Riley R."/>
            <person name="Boka B."/>
            <person name="Rigling D."/>
            <person name="Barry K."/>
            <person name="Lee J."/>
            <person name="Mihaltcheva S."/>
            <person name="LaButti K."/>
            <person name="Lipzen A."/>
            <person name="Waldron R."/>
            <person name="Moloney N.M."/>
            <person name="Sperisen C."/>
            <person name="Kredics L."/>
            <person name="Vagvoelgyi C."/>
            <person name="Patrignani A."/>
            <person name="Fitzpatrick D."/>
            <person name="Nagy I."/>
            <person name="Doyle S."/>
            <person name="Anderson J.B."/>
            <person name="Grigoriev I.V."/>
            <person name="Gueldener U."/>
            <person name="Muensterkoetter M."/>
            <person name="Nagy L.G."/>
        </authorList>
    </citation>
    <scope>NUCLEOTIDE SEQUENCE [LARGE SCALE GENOMIC DNA]</scope>
    <source>
        <strain evidence="3">Ar21-2</strain>
    </source>
</reference>
<dbReference type="InParanoid" id="A0A2H3EHK6"/>
<keyword evidence="3" id="KW-1185">Reference proteome</keyword>
<organism evidence="2 3">
    <name type="scientific">Armillaria gallica</name>
    <name type="common">Bulbous honey fungus</name>
    <name type="synonym">Armillaria bulbosa</name>
    <dbReference type="NCBI Taxonomy" id="47427"/>
    <lineage>
        <taxon>Eukaryota</taxon>
        <taxon>Fungi</taxon>
        <taxon>Dikarya</taxon>
        <taxon>Basidiomycota</taxon>
        <taxon>Agaricomycotina</taxon>
        <taxon>Agaricomycetes</taxon>
        <taxon>Agaricomycetidae</taxon>
        <taxon>Agaricales</taxon>
        <taxon>Marasmiineae</taxon>
        <taxon>Physalacriaceae</taxon>
        <taxon>Armillaria</taxon>
    </lineage>
</organism>
<evidence type="ECO:0000313" key="3">
    <source>
        <dbReference type="Proteomes" id="UP000217790"/>
    </source>
</evidence>
<feature type="compositionally biased region" description="Polar residues" evidence="1">
    <location>
        <begin position="1"/>
        <end position="14"/>
    </location>
</feature>
<sequence>MSGFTSSHYTTRADTLTGVTTRRTGRSTTPPSWSRSTHPGQAAHPISSTTVMRCVPKSPTPANAITDVEHKVELVMFGMIHSTTSRNYLKTSNTRAGTDCQAVENIL</sequence>
<dbReference type="EMBL" id="KZ293648">
    <property type="protein sequence ID" value="PBK98786.1"/>
    <property type="molecule type" value="Genomic_DNA"/>
</dbReference>
<feature type="compositionally biased region" description="Low complexity" evidence="1">
    <location>
        <begin position="15"/>
        <end position="37"/>
    </location>
</feature>
<dbReference type="Proteomes" id="UP000217790">
    <property type="component" value="Unassembled WGS sequence"/>
</dbReference>
<name>A0A2H3EHK6_ARMGA</name>
<gene>
    <name evidence="2" type="ORF">ARMGADRAFT_589216</name>
</gene>
<evidence type="ECO:0000313" key="2">
    <source>
        <dbReference type="EMBL" id="PBK98786.1"/>
    </source>
</evidence>
<protein>
    <submittedName>
        <fullName evidence="2">Uncharacterized protein</fullName>
    </submittedName>
</protein>
<feature type="region of interest" description="Disordered" evidence="1">
    <location>
        <begin position="1"/>
        <end position="62"/>
    </location>
</feature>
<accession>A0A2H3EHK6</accession>
<proteinExistence type="predicted"/>